<evidence type="ECO:0000256" key="1">
    <source>
        <dbReference type="SAM" id="MobiDB-lite"/>
    </source>
</evidence>
<feature type="compositionally biased region" description="Basic and acidic residues" evidence="1">
    <location>
        <begin position="93"/>
        <end position="106"/>
    </location>
</feature>
<dbReference type="KEGG" id="vpd:VAPA_1c34940"/>
<accession>T1XDG8</accession>
<evidence type="ECO:0000313" key="3">
    <source>
        <dbReference type="Proteomes" id="UP000016223"/>
    </source>
</evidence>
<dbReference type="PATRIC" id="fig|1246301.3.peg.3531"/>
<reference evidence="2 3" key="1">
    <citation type="submission" date="2012-10" db="EMBL/GenBank/DDBJ databases">
        <title>Genome sequence of Variovorax paradoxus B4.</title>
        <authorList>
            <person name="Schuldes J."/>
            <person name="Brandt U."/>
            <person name="Hiessl S."/>
            <person name="Wuebbeler J.H."/>
            <person name="Thuermer A."/>
            <person name="Steinbuechel A."/>
            <person name="Daniel R."/>
        </authorList>
    </citation>
    <scope>NUCLEOTIDE SEQUENCE [LARGE SCALE GENOMIC DNA]</scope>
    <source>
        <strain evidence="2 3">B4</strain>
    </source>
</reference>
<dbReference type="AlphaFoldDB" id="T1XDG8"/>
<dbReference type="HOGENOM" id="CLU_2222095_0_0_4"/>
<dbReference type="Proteomes" id="UP000016223">
    <property type="component" value="Chromosome 1"/>
</dbReference>
<protein>
    <submittedName>
        <fullName evidence="2">Uncharacterized protein</fullName>
    </submittedName>
</protein>
<proteinExistence type="predicted"/>
<evidence type="ECO:0000313" key="2">
    <source>
        <dbReference type="EMBL" id="AGU50578.1"/>
    </source>
</evidence>
<dbReference type="EMBL" id="CP003911">
    <property type="protein sequence ID" value="AGU50578.1"/>
    <property type="molecule type" value="Genomic_DNA"/>
</dbReference>
<feature type="region of interest" description="Disordered" evidence="1">
    <location>
        <begin position="1"/>
        <end position="106"/>
    </location>
</feature>
<feature type="compositionally biased region" description="Basic residues" evidence="1">
    <location>
        <begin position="1"/>
        <end position="11"/>
    </location>
</feature>
<name>T1XDG8_VARPD</name>
<gene>
    <name evidence="2" type="ORF">VAPA_1c34940</name>
</gene>
<feature type="compositionally biased region" description="Basic residues" evidence="1">
    <location>
        <begin position="74"/>
        <end position="87"/>
    </location>
</feature>
<sequence length="106" mass="11907">MRARSFVRRVGHCSGRDPADGVPCSANVPRPSGSSFISLRKAPHRRDRWKERLLIGGTPQRAPCTEHRVLPAAKSRRRPQAGGHSRRGVPGDLRTRPEQQHQEQMT</sequence>
<organism evidence="2 3">
    <name type="scientific">Variovorax paradoxus B4</name>
    <dbReference type="NCBI Taxonomy" id="1246301"/>
    <lineage>
        <taxon>Bacteria</taxon>
        <taxon>Pseudomonadati</taxon>
        <taxon>Pseudomonadota</taxon>
        <taxon>Betaproteobacteria</taxon>
        <taxon>Burkholderiales</taxon>
        <taxon>Comamonadaceae</taxon>
        <taxon>Variovorax</taxon>
    </lineage>
</organism>